<evidence type="ECO:0000256" key="10">
    <source>
        <dbReference type="ARBA" id="ARBA00022989"/>
    </source>
</evidence>
<evidence type="ECO:0000256" key="19">
    <source>
        <dbReference type="ARBA" id="ARBA00044770"/>
    </source>
</evidence>
<organism evidence="22 23">
    <name type="scientific">Desulfamplus magnetovallimortis</name>
    <dbReference type="NCBI Taxonomy" id="1246637"/>
    <lineage>
        <taxon>Bacteria</taxon>
        <taxon>Pseudomonadati</taxon>
        <taxon>Thermodesulfobacteriota</taxon>
        <taxon>Desulfobacteria</taxon>
        <taxon>Desulfobacterales</taxon>
        <taxon>Desulfobacteraceae</taxon>
        <taxon>Desulfamplus</taxon>
    </lineage>
</organism>
<evidence type="ECO:0000313" key="23">
    <source>
        <dbReference type="Proteomes" id="UP000191931"/>
    </source>
</evidence>
<dbReference type="GO" id="GO:0005886">
    <property type="term" value="C:plasma membrane"/>
    <property type="evidence" value="ECO:0007669"/>
    <property type="project" value="UniProtKB-SubCell"/>
</dbReference>
<evidence type="ECO:0000313" key="22">
    <source>
        <dbReference type="EMBL" id="SLM30689.1"/>
    </source>
</evidence>
<evidence type="ECO:0000256" key="14">
    <source>
        <dbReference type="ARBA" id="ARBA00032370"/>
    </source>
</evidence>
<dbReference type="GO" id="GO:0008360">
    <property type="term" value="P:regulation of cell shape"/>
    <property type="evidence" value="ECO:0007669"/>
    <property type="project" value="UniProtKB-KW"/>
</dbReference>
<keyword evidence="4" id="KW-0132">Cell division</keyword>
<dbReference type="OrthoDB" id="9768187at2"/>
<feature type="transmembrane region" description="Helical" evidence="21">
    <location>
        <begin position="12"/>
        <end position="36"/>
    </location>
</feature>
<proteinExistence type="inferred from homology"/>
<evidence type="ECO:0000256" key="12">
    <source>
        <dbReference type="ARBA" id="ARBA00023306"/>
    </source>
</evidence>
<keyword evidence="13" id="KW-0961">Cell wall biogenesis/degradation</keyword>
<keyword evidence="7 21" id="KW-0812">Transmembrane</keyword>
<dbReference type="GO" id="GO:0032153">
    <property type="term" value="C:cell division site"/>
    <property type="evidence" value="ECO:0007669"/>
    <property type="project" value="TreeGrafter"/>
</dbReference>
<keyword evidence="23" id="KW-1185">Reference proteome</keyword>
<comment type="subcellular location">
    <subcellularLocation>
        <location evidence="1">Cell membrane</location>
        <topology evidence="1">Multi-pass membrane protein</topology>
    </subcellularLocation>
</comment>
<evidence type="ECO:0000256" key="4">
    <source>
        <dbReference type="ARBA" id="ARBA00022618"/>
    </source>
</evidence>
<dbReference type="NCBIfam" id="TIGR02614">
    <property type="entry name" value="ftsW"/>
    <property type="match status" value="1"/>
</dbReference>
<dbReference type="STRING" id="1246637.MTBBW1_2380013"/>
<evidence type="ECO:0000256" key="20">
    <source>
        <dbReference type="ARBA" id="ARBA00049902"/>
    </source>
</evidence>
<evidence type="ECO:0000256" key="11">
    <source>
        <dbReference type="ARBA" id="ARBA00023136"/>
    </source>
</evidence>
<keyword evidence="6" id="KW-0808">Transferase</keyword>
<evidence type="ECO:0000256" key="16">
    <source>
        <dbReference type="ARBA" id="ARBA00038053"/>
    </source>
</evidence>
<comment type="catalytic activity">
    <reaction evidence="20">
        <text>[GlcNAc-(1-&gt;4)-Mur2Ac(oyl-L-Ala-gamma-D-Glu-L-Lys-D-Ala-D-Ala)](n)-di-trans,octa-cis-undecaprenyl diphosphate + beta-D-GlcNAc-(1-&gt;4)-Mur2Ac(oyl-L-Ala-gamma-D-Glu-L-Lys-D-Ala-D-Ala)-di-trans,octa-cis-undecaprenyl diphosphate = [GlcNAc-(1-&gt;4)-Mur2Ac(oyl-L-Ala-gamma-D-Glu-L-Lys-D-Ala-D-Ala)](n+1)-di-trans,octa-cis-undecaprenyl diphosphate + di-trans,octa-cis-undecaprenyl diphosphate + H(+)</text>
        <dbReference type="Rhea" id="RHEA:23708"/>
        <dbReference type="Rhea" id="RHEA-COMP:9602"/>
        <dbReference type="Rhea" id="RHEA-COMP:9603"/>
        <dbReference type="ChEBI" id="CHEBI:15378"/>
        <dbReference type="ChEBI" id="CHEBI:58405"/>
        <dbReference type="ChEBI" id="CHEBI:60033"/>
        <dbReference type="ChEBI" id="CHEBI:78435"/>
        <dbReference type="EC" id="2.4.99.28"/>
    </reaction>
</comment>
<feature type="transmembrane region" description="Helical" evidence="21">
    <location>
        <begin position="80"/>
        <end position="98"/>
    </location>
</feature>
<evidence type="ECO:0000256" key="13">
    <source>
        <dbReference type="ARBA" id="ARBA00023316"/>
    </source>
</evidence>
<dbReference type="GO" id="GO:0051301">
    <property type="term" value="P:cell division"/>
    <property type="evidence" value="ECO:0007669"/>
    <property type="project" value="UniProtKB-KW"/>
</dbReference>
<comment type="similarity">
    <text evidence="16">Belongs to the SEDS family. FtsW subfamily.</text>
</comment>
<comment type="pathway">
    <text evidence="2">Cell wall biogenesis; peptidoglycan biosynthesis.</text>
</comment>
<keyword evidence="11 21" id="KW-0472">Membrane</keyword>
<dbReference type="GO" id="GO:0008955">
    <property type="term" value="F:peptidoglycan glycosyltransferase activity"/>
    <property type="evidence" value="ECO:0007669"/>
    <property type="project" value="UniProtKB-EC"/>
</dbReference>
<evidence type="ECO:0000256" key="8">
    <source>
        <dbReference type="ARBA" id="ARBA00022960"/>
    </source>
</evidence>
<sequence length="373" mass="40581">MAQNKTKKDIHPFLNELAILFPVAILAGLGLIMIHSASASISFSEHGTAFHYVQKQLVFCALGFLVMFIAASVPYKILNPLAYIILVSAFIFLAAVKIPGLGVKAGGAYRWLKLGGMSFQPSEFTKLAMVIFLAYSLNKKQEQIHRFFVGFFPHLILLGLLSLLILSQPDLGSVVILGAITWGMMFVAGVRLLHLASLIPIIIPLVYFQVYKIPYRMERLFAYLYAWDDPQDTGYQITHSLKAFGSGGLFGKGIGLGMQKLHYLPEPHTDFILSIIGEELGLFGVLIILVLYGIILMRGARIAKEADTLFGTLTAAGLTIALALQVTINTGVTMGLLPTKGLTLPFLSYGGTSLLISMAGMGILMNIGSHKKS</sequence>
<evidence type="ECO:0000256" key="6">
    <source>
        <dbReference type="ARBA" id="ARBA00022679"/>
    </source>
</evidence>
<dbReference type="PANTHER" id="PTHR30474:SF2">
    <property type="entry name" value="PEPTIDOGLYCAN GLYCOSYLTRANSFERASE FTSW-RELATED"/>
    <property type="match status" value="1"/>
</dbReference>
<name>A0A1W1HDY5_9BACT</name>
<keyword evidence="8" id="KW-0133">Cell shape</keyword>
<evidence type="ECO:0000256" key="15">
    <source>
        <dbReference type="ARBA" id="ARBA00033270"/>
    </source>
</evidence>
<dbReference type="GO" id="GO:0009252">
    <property type="term" value="P:peptidoglycan biosynthetic process"/>
    <property type="evidence" value="ECO:0007669"/>
    <property type="project" value="UniProtKB-KW"/>
</dbReference>
<feature type="transmembrane region" description="Helical" evidence="21">
    <location>
        <begin position="346"/>
        <end position="367"/>
    </location>
</feature>
<dbReference type="InterPro" id="IPR013437">
    <property type="entry name" value="FtsW"/>
</dbReference>
<feature type="transmembrane region" description="Helical" evidence="21">
    <location>
        <begin position="56"/>
        <end position="73"/>
    </location>
</feature>
<dbReference type="Pfam" id="PF01098">
    <property type="entry name" value="FTSW_RODA_SPOVE"/>
    <property type="match status" value="1"/>
</dbReference>
<evidence type="ECO:0000256" key="1">
    <source>
        <dbReference type="ARBA" id="ARBA00004651"/>
    </source>
</evidence>
<dbReference type="InterPro" id="IPR018365">
    <property type="entry name" value="Cell_cycle_FtsW-rel_CS"/>
</dbReference>
<dbReference type="RefSeq" id="WP_080809073.1">
    <property type="nucleotide sequence ID" value="NZ_LT828564.1"/>
</dbReference>
<feature type="transmembrane region" description="Helical" evidence="21">
    <location>
        <begin position="147"/>
        <end position="165"/>
    </location>
</feature>
<dbReference type="EMBL" id="FWEV01000155">
    <property type="protein sequence ID" value="SLM30689.1"/>
    <property type="molecule type" value="Genomic_DNA"/>
</dbReference>
<evidence type="ECO:0000256" key="21">
    <source>
        <dbReference type="SAM" id="Phobius"/>
    </source>
</evidence>
<evidence type="ECO:0000256" key="18">
    <source>
        <dbReference type="ARBA" id="ARBA00041418"/>
    </source>
</evidence>
<evidence type="ECO:0000256" key="17">
    <source>
        <dbReference type="ARBA" id="ARBA00041185"/>
    </source>
</evidence>
<dbReference type="Proteomes" id="UP000191931">
    <property type="component" value="Unassembled WGS sequence"/>
</dbReference>
<gene>
    <name evidence="22" type="primary">ftsW</name>
    <name evidence="22" type="ORF">MTBBW1_2380013</name>
</gene>
<evidence type="ECO:0000256" key="7">
    <source>
        <dbReference type="ARBA" id="ARBA00022692"/>
    </source>
</evidence>
<keyword evidence="3" id="KW-1003">Cell membrane</keyword>
<evidence type="ECO:0000256" key="3">
    <source>
        <dbReference type="ARBA" id="ARBA00022475"/>
    </source>
</evidence>
<feature type="transmembrane region" description="Helical" evidence="21">
    <location>
        <begin position="171"/>
        <end position="188"/>
    </location>
</feature>
<dbReference type="PANTHER" id="PTHR30474">
    <property type="entry name" value="CELL CYCLE PROTEIN"/>
    <property type="match status" value="1"/>
</dbReference>
<feature type="transmembrane region" description="Helical" evidence="21">
    <location>
        <begin position="308"/>
        <end position="326"/>
    </location>
</feature>
<feature type="transmembrane region" description="Helical" evidence="21">
    <location>
        <begin position="271"/>
        <end position="296"/>
    </location>
</feature>
<dbReference type="PROSITE" id="PS00428">
    <property type="entry name" value="FTSW_RODA_SPOVE"/>
    <property type="match status" value="1"/>
</dbReference>
<feature type="transmembrane region" description="Helical" evidence="21">
    <location>
        <begin position="118"/>
        <end position="135"/>
    </location>
</feature>
<keyword evidence="5" id="KW-0328">Glycosyltransferase</keyword>
<dbReference type="GO" id="GO:0015648">
    <property type="term" value="F:lipid-linked peptidoglycan transporter activity"/>
    <property type="evidence" value="ECO:0007669"/>
    <property type="project" value="TreeGrafter"/>
</dbReference>
<evidence type="ECO:0000256" key="5">
    <source>
        <dbReference type="ARBA" id="ARBA00022676"/>
    </source>
</evidence>
<keyword evidence="10 21" id="KW-1133">Transmembrane helix</keyword>
<dbReference type="InterPro" id="IPR001182">
    <property type="entry name" value="FtsW/RodA"/>
</dbReference>
<reference evidence="22 23" key="1">
    <citation type="submission" date="2017-03" db="EMBL/GenBank/DDBJ databases">
        <authorList>
            <person name="Afonso C.L."/>
            <person name="Miller P.J."/>
            <person name="Scott M.A."/>
            <person name="Spackman E."/>
            <person name="Goraichik I."/>
            <person name="Dimitrov K.M."/>
            <person name="Suarez D.L."/>
            <person name="Swayne D.E."/>
        </authorList>
    </citation>
    <scope>NUCLEOTIDE SEQUENCE [LARGE SCALE GENOMIC DNA]</scope>
    <source>
        <strain evidence="22">PRJEB14757</strain>
    </source>
</reference>
<accession>A0A1W1HDY5</accession>
<evidence type="ECO:0000256" key="9">
    <source>
        <dbReference type="ARBA" id="ARBA00022984"/>
    </source>
</evidence>
<protein>
    <recommendedName>
        <fullName evidence="17">Probable peptidoglycan glycosyltransferase FtsW</fullName>
        <ecNumber evidence="19">2.4.99.28</ecNumber>
    </recommendedName>
    <alternativeName>
        <fullName evidence="18">Cell division protein FtsW</fullName>
    </alternativeName>
    <alternativeName>
        <fullName evidence="15">Cell wall polymerase</fullName>
    </alternativeName>
    <alternativeName>
        <fullName evidence="14">Peptidoglycan polymerase</fullName>
    </alternativeName>
</protein>
<keyword evidence="12" id="KW-0131">Cell cycle</keyword>
<dbReference type="AlphaFoldDB" id="A0A1W1HDY5"/>
<keyword evidence="9" id="KW-0573">Peptidoglycan synthesis</keyword>
<dbReference type="GO" id="GO:0071555">
    <property type="term" value="P:cell wall organization"/>
    <property type="evidence" value="ECO:0007669"/>
    <property type="project" value="UniProtKB-KW"/>
</dbReference>
<dbReference type="EC" id="2.4.99.28" evidence="19"/>
<evidence type="ECO:0000256" key="2">
    <source>
        <dbReference type="ARBA" id="ARBA00004752"/>
    </source>
</evidence>
<feature type="transmembrane region" description="Helical" evidence="21">
    <location>
        <begin position="195"/>
        <end position="211"/>
    </location>
</feature>